<comment type="caution">
    <text evidence="4">The sequence shown here is derived from an EMBL/GenBank/DDBJ whole genome shotgun (WGS) entry which is preliminary data.</text>
</comment>
<gene>
    <name evidence="4" type="ORF">VNO78_11454</name>
</gene>
<dbReference type="Gene3D" id="3.40.50.2060">
    <property type="match status" value="1"/>
</dbReference>
<dbReference type="AlphaFoldDB" id="A0AAN9XNZ0"/>
<keyword evidence="3" id="KW-0472">Membrane</keyword>
<dbReference type="SUPFAM" id="SSF56815">
    <property type="entry name" value="Sec1/munc18-like (SM) proteins"/>
    <property type="match status" value="1"/>
</dbReference>
<organism evidence="4 5">
    <name type="scientific">Psophocarpus tetragonolobus</name>
    <name type="common">Winged bean</name>
    <name type="synonym">Dolichos tetragonolobus</name>
    <dbReference type="NCBI Taxonomy" id="3891"/>
    <lineage>
        <taxon>Eukaryota</taxon>
        <taxon>Viridiplantae</taxon>
        <taxon>Streptophyta</taxon>
        <taxon>Embryophyta</taxon>
        <taxon>Tracheophyta</taxon>
        <taxon>Spermatophyta</taxon>
        <taxon>Magnoliopsida</taxon>
        <taxon>eudicotyledons</taxon>
        <taxon>Gunneridae</taxon>
        <taxon>Pentapetalae</taxon>
        <taxon>rosids</taxon>
        <taxon>fabids</taxon>
        <taxon>Fabales</taxon>
        <taxon>Fabaceae</taxon>
        <taxon>Papilionoideae</taxon>
        <taxon>50 kb inversion clade</taxon>
        <taxon>NPAAA clade</taxon>
        <taxon>indigoferoid/millettioid clade</taxon>
        <taxon>Phaseoleae</taxon>
        <taxon>Psophocarpus</taxon>
    </lineage>
</organism>
<accession>A0AAN9XNZ0</accession>
<dbReference type="InterPro" id="IPR027482">
    <property type="entry name" value="Sec1-like_dom2"/>
</dbReference>
<comment type="similarity">
    <text evidence="1">Belongs to the STXBP/unc-18/SEC1 family.</text>
</comment>
<evidence type="ECO:0000256" key="1">
    <source>
        <dbReference type="ARBA" id="ARBA00009884"/>
    </source>
</evidence>
<dbReference type="InterPro" id="IPR001619">
    <property type="entry name" value="Sec1-like"/>
</dbReference>
<evidence type="ECO:0000313" key="4">
    <source>
        <dbReference type="EMBL" id="KAK7400252.1"/>
    </source>
</evidence>
<dbReference type="PANTHER" id="PTHR11679">
    <property type="entry name" value="VESICLE PROTEIN SORTING-ASSOCIATED"/>
    <property type="match status" value="1"/>
</dbReference>
<keyword evidence="3" id="KW-0812">Transmembrane</keyword>
<dbReference type="InterPro" id="IPR043154">
    <property type="entry name" value="Sec-1-like_dom1"/>
</dbReference>
<dbReference type="EMBL" id="JAYMYS010000003">
    <property type="protein sequence ID" value="KAK7400252.1"/>
    <property type="molecule type" value="Genomic_DNA"/>
</dbReference>
<dbReference type="Gene3D" id="1.25.40.60">
    <property type="match status" value="1"/>
</dbReference>
<dbReference type="Gene3D" id="3.90.830.10">
    <property type="entry name" value="Syntaxin Binding Protein 1, Chain A, domain 2"/>
    <property type="match status" value="1"/>
</dbReference>
<evidence type="ECO:0000256" key="3">
    <source>
        <dbReference type="SAM" id="Phobius"/>
    </source>
</evidence>
<dbReference type="GO" id="GO:0016192">
    <property type="term" value="P:vesicle-mediated transport"/>
    <property type="evidence" value="ECO:0007669"/>
    <property type="project" value="InterPro"/>
</dbReference>
<protein>
    <recommendedName>
        <fullName evidence="6">SEC1 family transport protein SLY1</fullName>
    </recommendedName>
</protein>
<feature type="transmembrane region" description="Helical" evidence="3">
    <location>
        <begin position="37"/>
        <end position="59"/>
    </location>
</feature>
<reference evidence="4 5" key="1">
    <citation type="submission" date="2024-01" db="EMBL/GenBank/DDBJ databases">
        <title>The genomes of 5 underutilized Papilionoideae crops provide insights into root nodulation and disease resistanc.</title>
        <authorList>
            <person name="Jiang F."/>
        </authorList>
    </citation>
    <scope>NUCLEOTIDE SEQUENCE [LARGE SCALE GENOMIC DNA]</scope>
    <source>
        <strain evidence="4">DUOXIRENSHENG_FW03</strain>
        <tissue evidence="4">Leaves</tissue>
    </source>
</reference>
<evidence type="ECO:0008006" key="6">
    <source>
        <dbReference type="Google" id="ProtNLM"/>
    </source>
</evidence>
<keyword evidence="3" id="KW-1133">Transmembrane helix</keyword>
<dbReference type="Proteomes" id="UP001386955">
    <property type="component" value="Unassembled WGS sequence"/>
</dbReference>
<name>A0AAN9XNZ0_PSOTE</name>
<dbReference type="Pfam" id="PF00995">
    <property type="entry name" value="Sec1"/>
    <property type="match status" value="1"/>
</dbReference>
<keyword evidence="5" id="KW-1185">Reference proteome</keyword>
<dbReference type="InterPro" id="IPR036045">
    <property type="entry name" value="Sec1-like_sf"/>
</dbReference>
<sequence length="872" mass="96109">MNTISNSQARRQEEHLYYAGPPTTSSHSCCKACCCCLLLLLCFLALLVLAGLLVIVLAVKPRRPHLDLTQVGLQYMATAPDPNQPGPGAAKLYLIIRLALAMVNPNRVGISCRESSLTLVYRATPLATTTLPAFCQHPHTVKNMVATVAVDDINLSNTDTADFTRDALLNDRIELRLLAHLATNIHLLNLPSPPIQVSMNCVIVISPRKQSLTYKQCGLENMNPTTDCALDADVRRGRHLNRDLRPSAMALNLRQKQTECIARMLNLNQPLSATSGTGNEEVYKILIYDKFCQNILSPLIHVKDLRKHGVTLYFLIDKDRNPVHDVPAVYFVQPNPSNLHRIVSDASQSLYHTLHLNFSTSIPRPLLEDLASSTLLSDSIHRISKVHDQYLEFVTLEDNLFSLSHPSCYLQLNDPSAGDKEIEDLVDHIVSGLFCVLATLSVVPIIRSPRGGPSELVASALDQRIRDHLLSKNNLFTEAGTFVSSFQRPVLCIFYRNFELPVAIQHDFRYRPLVHDVLGLKLNRLSVQGEKGGIRSYELDSSDSFWVANGSLEFPEVAVEIESQLTKYKKDVDEVNKRTGGTHGSAEFDGTDLIGNTKHLMNAVNSLPELTERKQVIDKHTNIATVLLGEIKDRSLDSYAKKENDMMVRGGIERGDLLGVLRGKGTKMDKLRFAIMYLISSESINQSEVEAVEAALRESEVDTAAFQYVKKIKSLNVSLASANSASRSNIVDWAEKLYGQSISAVTAGVKNLLSNDRQLALARTVEALIEGRPNPETDSYLSFDPRAPKSGSGASGSHLKGPFKEAIVFMIGGGNYVEYCSLQELAQHQQPAKHIIYGTTEILTGVDFVEQLSLLGQKMGLGNVGSSSAPAQ</sequence>
<evidence type="ECO:0000313" key="5">
    <source>
        <dbReference type="Proteomes" id="UP001386955"/>
    </source>
</evidence>
<proteinExistence type="inferred from homology"/>
<feature type="region of interest" description="Disordered" evidence="2">
    <location>
        <begin position="776"/>
        <end position="797"/>
    </location>
</feature>
<evidence type="ECO:0000256" key="2">
    <source>
        <dbReference type="SAM" id="MobiDB-lite"/>
    </source>
</evidence>
<dbReference type="Gene3D" id="3.40.50.1910">
    <property type="match status" value="1"/>
</dbReference>
<dbReference type="InterPro" id="IPR043127">
    <property type="entry name" value="Sec-1-like_dom3a"/>
</dbReference>